<name>A0A6J5MQ68_9CAUD</name>
<reference evidence="1" key="1">
    <citation type="submission" date="2020-04" db="EMBL/GenBank/DDBJ databases">
        <authorList>
            <person name="Chiriac C."/>
            <person name="Salcher M."/>
            <person name="Ghai R."/>
            <person name="Kavagutti S V."/>
        </authorList>
    </citation>
    <scope>NUCLEOTIDE SEQUENCE</scope>
</reference>
<organism evidence="1">
    <name type="scientific">uncultured Caudovirales phage</name>
    <dbReference type="NCBI Taxonomy" id="2100421"/>
    <lineage>
        <taxon>Viruses</taxon>
        <taxon>Duplodnaviria</taxon>
        <taxon>Heunggongvirae</taxon>
        <taxon>Uroviricota</taxon>
        <taxon>Caudoviricetes</taxon>
        <taxon>Peduoviridae</taxon>
        <taxon>Maltschvirus</taxon>
        <taxon>Maltschvirus maltsch</taxon>
    </lineage>
</organism>
<protein>
    <submittedName>
        <fullName evidence="1">Uncharacterized protein</fullName>
    </submittedName>
</protein>
<sequence length="121" mass="13513">MTKTHVHAFTLGKSGKVEVCKCGRFRHVITAATEIFIERPMMTSPEGDDMTQTKTIRITPRNGYRQHDGITEYQTCDRCGLTTGAGIQTSYDETYYAGDPRVCPRCAERGTDGLMCLEVAR</sequence>
<accession>A0A6J5MQ68</accession>
<evidence type="ECO:0000313" key="1">
    <source>
        <dbReference type="EMBL" id="CAB4147513.1"/>
    </source>
</evidence>
<gene>
    <name evidence="1" type="ORF">UFOVP509_33</name>
</gene>
<proteinExistence type="predicted"/>
<dbReference type="EMBL" id="LR796479">
    <property type="protein sequence ID" value="CAB4147513.1"/>
    <property type="molecule type" value="Genomic_DNA"/>
</dbReference>